<feature type="region of interest" description="Disordered" evidence="5">
    <location>
        <begin position="346"/>
        <end position="373"/>
    </location>
</feature>
<gene>
    <name evidence="7" type="ORF">KC19_11G133400</name>
</gene>
<dbReference type="PROSITE" id="PS50863">
    <property type="entry name" value="B3"/>
    <property type="match status" value="1"/>
</dbReference>
<dbReference type="CDD" id="cd10017">
    <property type="entry name" value="B3_DNA"/>
    <property type="match status" value="2"/>
</dbReference>
<evidence type="ECO:0000259" key="6">
    <source>
        <dbReference type="PROSITE" id="PS50863"/>
    </source>
</evidence>
<evidence type="ECO:0000256" key="5">
    <source>
        <dbReference type="SAM" id="MobiDB-lite"/>
    </source>
</evidence>
<keyword evidence="1" id="KW-0805">Transcription regulation</keyword>
<keyword evidence="2" id="KW-0238">DNA-binding</keyword>
<dbReference type="GO" id="GO:0003677">
    <property type="term" value="F:DNA binding"/>
    <property type="evidence" value="ECO:0007669"/>
    <property type="project" value="UniProtKB-KW"/>
</dbReference>
<accession>A0A8T0GK53</accession>
<dbReference type="AlphaFoldDB" id="A0A8T0GK53"/>
<dbReference type="InterPro" id="IPR044837">
    <property type="entry name" value="REM16-like"/>
</dbReference>
<name>A0A8T0GK53_CERPU</name>
<dbReference type="Gene3D" id="2.40.330.10">
    <property type="entry name" value="DNA-binding pseudobarrel domain"/>
    <property type="match status" value="2"/>
</dbReference>
<dbReference type="PANTHER" id="PTHR31391:SF157">
    <property type="entry name" value="B3 DOMAIN-CONTAINING PROTEIN REM16"/>
    <property type="match status" value="1"/>
</dbReference>
<organism evidence="7 8">
    <name type="scientific">Ceratodon purpureus</name>
    <name type="common">Fire moss</name>
    <name type="synonym">Dicranum purpureum</name>
    <dbReference type="NCBI Taxonomy" id="3225"/>
    <lineage>
        <taxon>Eukaryota</taxon>
        <taxon>Viridiplantae</taxon>
        <taxon>Streptophyta</taxon>
        <taxon>Embryophyta</taxon>
        <taxon>Bryophyta</taxon>
        <taxon>Bryophytina</taxon>
        <taxon>Bryopsida</taxon>
        <taxon>Dicranidae</taxon>
        <taxon>Pseudoditrichales</taxon>
        <taxon>Ditrichaceae</taxon>
        <taxon>Ceratodon</taxon>
    </lineage>
</organism>
<dbReference type="Proteomes" id="UP000822688">
    <property type="component" value="Chromosome 11"/>
</dbReference>
<reference evidence="7 8" key="1">
    <citation type="submission" date="2020-06" db="EMBL/GenBank/DDBJ databases">
        <title>WGS assembly of Ceratodon purpureus strain R40.</title>
        <authorList>
            <person name="Carey S.B."/>
            <person name="Jenkins J."/>
            <person name="Shu S."/>
            <person name="Lovell J.T."/>
            <person name="Sreedasyam A."/>
            <person name="Maumus F."/>
            <person name="Tiley G.P."/>
            <person name="Fernandez-Pozo N."/>
            <person name="Barry K."/>
            <person name="Chen C."/>
            <person name="Wang M."/>
            <person name="Lipzen A."/>
            <person name="Daum C."/>
            <person name="Saski C.A."/>
            <person name="Payton A.C."/>
            <person name="Mcbreen J.C."/>
            <person name="Conrad R.E."/>
            <person name="Kollar L.M."/>
            <person name="Olsson S."/>
            <person name="Huttunen S."/>
            <person name="Landis J.B."/>
            <person name="Wickett N.J."/>
            <person name="Johnson M.G."/>
            <person name="Rensing S.A."/>
            <person name="Grimwood J."/>
            <person name="Schmutz J."/>
            <person name="Mcdaniel S.F."/>
        </authorList>
    </citation>
    <scope>NUCLEOTIDE SEQUENCE [LARGE SCALE GENOMIC DNA]</scope>
    <source>
        <strain evidence="7 8">R40</strain>
    </source>
</reference>
<dbReference type="Pfam" id="PF02362">
    <property type="entry name" value="B3"/>
    <property type="match status" value="1"/>
</dbReference>
<dbReference type="PANTHER" id="PTHR31391">
    <property type="entry name" value="B3 DOMAIN-CONTAINING PROTEIN OS11G0197600-RELATED"/>
    <property type="match status" value="1"/>
</dbReference>
<feature type="region of interest" description="Disordered" evidence="5">
    <location>
        <begin position="106"/>
        <end position="130"/>
    </location>
</feature>
<dbReference type="InterPro" id="IPR015300">
    <property type="entry name" value="DNA-bd_pseudobarrel_sf"/>
</dbReference>
<keyword evidence="4" id="KW-0539">Nucleus</keyword>
<dbReference type="SUPFAM" id="SSF101936">
    <property type="entry name" value="DNA-binding pseudobarrel domain"/>
    <property type="match status" value="2"/>
</dbReference>
<evidence type="ECO:0000256" key="2">
    <source>
        <dbReference type="ARBA" id="ARBA00023125"/>
    </source>
</evidence>
<keyword evidence="3" id="KW-0804">Transcription</keyword>
<feature type="domain" description="TF-B3" evidence="6">
    <location>
        <begin position="1"/>
        <end position="71"/>
    </location>
</feature>
<protein>
    <recommendedName>
        <fullName evidence="6">TF-B3 domain-containing protein</fullName>
    </recommendedName>
</protein>
<sequence length="757" mass="84681">MRQHPDTFQAGNLITLQGPSGHTWRVRASDKPIIHSGWRAFAHDHDLRQGDHLCFNLVNSSHFVVEVLDGKGEVKGTALGATNTGKYAVASINNPCDYVRRSRKRKNTMTPPMRTPRRSRRDGFGYGPHGPTIASRCKTTARRRNSNDYPLEVSLKFSDKTKQWVCHEMDGREVVTILDSDDEQVEEENRLLDNIGLSFGSAQLQNYRKSKVQRLMEYMKEQGEYVPQCSIPRVQQIAMAGDDQRMFATAGELGKINHYEIVVHGEEEVAGASELIVCEEAKTVVIAENQVNEASTEKVDFGIDPLPCQTQVSCDQDMTMNKEEDETHLKINVEVKNDLETTYGADSEAFQSHKVPTPSPEGAAAEHESHSTLSVLTENPNLLVMNPSQGLASSIIAVDTTQAEAAGEFLFPALQNIIDMPVVADTTNGGQKRNSAHLLMRDLINQELAQKNFDTRVNDELQLIKSKDTEIQASMLQSSTPSKVHKPSSEFPVTSIQPSHGYGYVASANTGEDEIKRQYLHFLQPPKPTIAHPRRNLEFRRFLNNIVTDSDIRTPKTPDAREKKILQAARNPPPSMKDHTSTDTCVLTSNRGKVGDLDREKTLKAAQAWTKKLRNPNFLAVMQTSNVYHDFIMDIPGEFTKKSRLPATKTKAMLICDEVPTMCKAVWDGTMLNAHAWMEFSRTHYLEEGDVCVFELHNRVAVRIGVHIFRLVGLRRSLLDWTQHYNVVHLGAHHSHVPFSEATVQPGSSPAAALEVL</sequence>
<evidence type="ECO:0000256" key="1">
    <source>
        <dbReference type="ARBA" id="ARBA00023015"/>
    </source>
</evidence>
<proteinExistence type="predicted"/>
<evidence type="ECO:0000313" key="8">
    <source>
        <dbReference type="Proteomes" id="UP000822688"/>
    </source>
</evidence>
<dbReference type="SMART" id="SM01019">
    <property type="entry name" value="B3"/>
    <property type="match status" value="2"/>
</dbReference>
<evidence type="ECO:0000256" key="4">
    <source>
        <dbReference type="ARBA" id="ARBA00023242"/>
    </source>
</evidence>
<evidence type="ECO:0000256" key="3">
    <source>
        <dbReference type="ARBA" id="ARBA00023163"/>
    </source>
</evidence>
<dbReference type="EMBL" id="CM026432">
    <property type="protein sequence ID" value="KAG0557472.1"/>
    <property type="molecule type" value="Genomic_DNA"/>
</dbReference>
<dbReference type="InterPro" id="IPR003340">
    <property type="entry name" value="B3_DNA-bd"/>
</dbReference>
<comment type="caution">
    <text evidence="7">The sequence shown here is derived from an EMBL/GenBank/DDBJ whole genome shotgun (WGS) entry which is preliminary data.</text>
</comment>
<evidence type="ECO:0000313" key="7">
    <source>
        <dbReference type="EMBL" id="KAG0557472.1"/>
    </source>
</evidence>
<keyword evidence="8" id="KW-1185">Reference proteome</keyword>